<accession>A3ZME5</accession>
<sequence>MMRFPLMSLRRRSGFTLVELLVVIAIIGVLIALLLPAVQQAREAARRMQCTNNLKQMALAVHNYHDTYLVFPSGHVQIDDTYYGNWCIGILPFLEQQNLFNTYDHTTHCNTAANAAVAQTRVDEFICPSDPMGRAIIQPASGYSYELHAISYKAMSGYSNDGAKNWDHFAEIGGLNNQWKGIFHTVGSGHSQTLGFEKMASVIDGTSNTLMVGEYHQPLDQPARGAFWGNSYWGYNIGMVINEPYIIGNRYDACAAVASNIGVCRRAWASHHPGGFNFSRADGSVSFLPETIDLTVFAGLSTMAGSEVTQL</sequence>
<evidence type="ECO:0000313" key="2">
    <source>
        <dbReference type="EMBL" id="EAQ82118.1"/>
    </source>
</evidence>
<dbReference type="NCBIfam" id="TIGR02532">
    <property type="entry name" value="IV_pilin_GFxxxE"/>
    <property type="match status" value="1"/>
</dbReference>
<feature type="domain" description="DUF1559" evidence="1">
    <location>
        <begin position="39"/>
        <end position="294"/>
    </location>
</feature>
<name>A3ZME5_9BACT</name>
<gene>
    <name evidence="2" type="ORF">DSM3645_00350</name>
</gene>
<evidence type="ECO:0000313" key="3">
    <source>
        <dbReference type="Proteomes" id="UP000004358"/>
    </source>
</evidence>
<evidence type="ECO:0000259" key="1">
    <source>
        <dbReference type="Pfam" id="PF07596"/>
    </source>
</evidence>
<dbReference type="InterPro" id="IPR011453">
    <property type="entry name" value="DUF1559"/>
</dbReference>
<dbReference type="HOGENOM" id="CLU_041661_0_0_0"/>
<dbReference type="InterPro" id="IPR045584">
    <property type="entry name" value="Pilin-like"/>
</dbReference>
<dbReference type="PROSITE" id="PS00409">
    <property type="entry name" value="PROKAR_NTER_METHYL"/>
    <property type="match status" value="1"/>
</dbReference>
<dbReference type="Gene3D" id="3.30.700.10">
    <property type="entry name" value="Glycoprotein, Type 4 Pilin"/>
    <property type="match status" value="1"/>
</dbReference>
<proteinExistence type="predicted"/>
<dbReference type="EMBL" id="AANZ01000002">
    <property type="protein sequence ID" value="EAQ82118.1"/>
    <property type="molecule type" value="Genomic_DNA"/>
</dbReference>
<dbReference type="PANTHER" id="PTHR30093">
    <property type="entry name" value="GENERAL SECRETION PATHWAY PROTEIN G"/>
    <property type="match status" value="1"/>
</dbReference>
<comment type="caution">
    <text evidence="2">The sequence shown here is derived from an EMBL/GenBank/DDBJ whole genome shotgun (WGS) entry which is preliminary data.</text>
</comment>
<dbReference type="OrthoDB" id="255848at2"/>
<dbReference type="SUPFAM" id="SSF54523">
    <property type="entry name" value="Pili subunits"/>
    <property type="match status" value="1"/>
</dbReference>
<dbReference type="Pfam" id="PF07963">
    <property type="entry name" value="N_methyl"/>
    <property type="match status" value="1"/>
</dbReference>
<dbReference type="Pfam" id="PF07596">
    <property type="entry name" value="SBP_bac_10"/>
    <property type="match status" value="1"/>
</dbReference>
<dbReference type="Proteomes" id="UP000004358">
    <property type="component" value="Unassembled WGS sequence"/>
</dbReference>
<dbReference type="NCBIfam" id="TIGR04294">
    <property type="entry name" value="pre_pil_HX9DG"/>
    <property type="match status" value="1"/>
</dbReference>
<dbReference type="PANTHER" id="PTHR30093:SF2">
    <property type="entry name" value="TYPE II SECRETION SYSTEM PROTEIN H"/>
    <property type="match status" value="1"/>
</dbReference>
<dbReference type="AlphaFoldDB" id="A3ZME5"/>
<organism evidence="2 3">
    <name type="scientific">Blastopirellula marina DSM 3645</name>
    <dbReference type="NCBI Taxonomy" id="314230"/>
    <lineage>
        <taxon>Bacteria</taxon>
        <taxon>Pseudomonadati</taxon>
        <taxon>Planctomycetota</taxon>
        <taxon>Planctomycetia</taxon>
        <taxon>Pirellulales</taxon>
        <taxon>Pirellulaceae</taxon>
        <taxon>Blastopirellula</taxon>
    </lineage>
</organism>
<dbReference type="STRING" id="314230.DSM3645_00350"/>
<dbReference type="InterPro" id="IPR012902">
    <property type="entry name" value="N_methyl_site"/>
</dbReference>
<dbReference type="InterPro" id="IPR027558">
    <property type="entry name" value="Pre_pil_HX9DG_C"/>
</dbReference>
<protein>
    <recommendedName>
        <fullName evidence="1">DUF1559 domain-containing protein</fullName>
    </recommendedName>
</protein>
<reference evidence="2 3" key="1">
    <citation type="submission" date="2006-02" db="EMBL/GenBank/DDBJ databases">
        <authorList>
            <person name="Amann R."/>
            <person name="Ferriera S."/>
            <person name="Johnson J."/>
            <person name="Kravitz S."/>
            <person name="Halpern A."/>
            <person name="Remington K."/>
            <person name="Beeson K."/>
            <person name="Tran B."/>
            <person name="Rogers Y.-H."/>
            <person name="Friedman R."/>
            <person name="Venter J.C."/>
        </authorList>
    </citation>
    <scope>NUCLEOTIDE SEQUENCE [LARGE SCALE GENOMIC DNA]</scope>
    <source>
        <strain evidence="2 3">DSM 3645</strain>
    </source>
</reference>